<evidence type="ECO:0000313" key="4">
    <source>
        <dbReference type="Proteomes" id="UP000199239"/>
    </source>
</evidence>
<sequence>MYQSRTVSVLRALRLSMSKVGQDLFELPLAVLGATQDVVGNDACAEVFNEDQLMVLLDGPGGARGAAMVDAAFVGGLIQQQTMGEVQPFNADAPARIMTSTDASLIEPFLNTLLERAAPLPQTEDERRLMAGFKFGAKAQDLRLLMLALEADAYHILRLTLDMAQGSRQGELLFCLPVPKPPPKIAEPSFEEDDDVVPEEGDKTLCENVLSLKADLIVSLTQLQLPIRTVGALEVGQVLELGHVSFSNAQVRTMEGRIVGHGVLGQREGMRAVRVKHRSKQRETPLRRSSDAAALRAEAAQDAQFDDFYSVQDLPALTGQGGDGATKSDADMGFENAPMPDLSDLPGFEDEADGTSEKMDQLNTG</sequence>
<feature type="region of interest" description="Disordered" evidence="1">
    <location>
        <begin position="272"/>
        <end position="295"/>
    </location>
</feature>
<dbReference type="InterPro" id="IPR036429">
    <property type="entry name" value="SpoA-like_sf"/>
</dbReference>
<dbReference type="Proteomes" id="UP000199239">
    <property type="component" value="Unassembled WGS sequence"/>
</dbReference>
<dbReference type="Gene3D" id="2.30.330.10">
    <property type="entry name" value="SpoA-like"/>
    <property type="match status" value="1"/>
</dbReference>
<feature type="domain" description="Flagellar motor switch protein FliN-like C-terminal" evidence="2">
    <location>
        <begin position="209"/>
        <end position="277"/>
    </location>
</feature>
<name>A0A1I6Q492_9RHOB</name>
<feature type="compositionally biased region" description="Basic and acidic residues" evidence="1">
    <location>
        <begin position="281"/>
        <end position="290"/>
    </location>
</feature>
<keyword evidence="3" id="KW-0969">Cilium</keyword>
<evidence type="ECO:0000256" key="1">
    <source>
        <dbReference type="SAM" id="MobiDB-lite"/>
    </source>
</evidence>
<keyword evidence="3" id="KW-0966">Cell projection</keyword>
<evidence type="ECO:0000259" key="2">
    <source>
        <dbReference type="Pfam" id="PF01052"/>
    </source>
</evidence>
<organism evidence="3 4">
    <name type="scientific">Sulfitobacter marinus</name>
    <dbReference type="NCBI Taxonomy" id="394264"/>
    <lineage>
        <taxon>Bacteria</taxon>
        <taxon>Pseudomonadati</taxon>
        <taxon>Pseudomonadota</taxon>
        <taxon>Alphaproteobacteria</taxon>
        <taxon>Rhodobacterales</taxon>
        <taxon>Roseobacteraceae</taxon>
        <taxon>Sulfitobacter</taxon>
    </lineage>
</organism>
<dbReference type="Pfam" id="PF01052">
    <property type="entry name" value="FliMN_C"/>
    <property type="match status" value="1"/>
</dbReference>
<accession>A0A1I6Q492</accession>
<keyword evidence="3" id="KW-0282">Flagellum</keyword>
<keyword evidence="4" id="KW-1185">Reference proteome</keyword>
<reference evidence="4" key="1">
    <citation type="submission" date="2016-10" db="EMBL/GenBank/DDBJ databases">
        <authorList>
            <person name="Varghese N."/>
            <person name="Submissions S."/>
        </authorList>
    </citation>
    <scope>NUCLEOTIDE SEQUENCE [LARGE SCALE GENOMIC DNA]</scope>
    <source>
        <strain evidence="4">DSM 23422</strain>
    </source>
</reference>
<feature type="region of interest" description="Disordered" evidence="1">
    <location>
        <begin position="316"/>
        <end position="365"/>
    </location>
</feature>
<protein>
    <submittedName>
        <fullName evidence="3">Type III flagellar switch regulator (C-ring) FliN C-term</fullName>
    </submittedName>
</protein>
<evidence type="ECO:0000313" key="3">
    <source>
        <dbReference type="EMBL" id="SFS47253.1"/>
    </source>
</evidence>
<proteinExistence type="predicted"/>
<dbReference type="InterPro" id="IPR001543">
    <property type="entry name" value="FliN-like_C"/>
</dbReference>
<feature type="compositionally biased region" description="Basic and acidic residues" evidence="1">
    <location>
        <begin position="355"/>
        <end position="365"/>
    </location>
</feature>
<dbReference type="AlphaFoldDB" id="A0A1I6Q492"/>
<dbReference type="EMBL" id="FPAJ01000001">
    <property type="protein sequence ID" value="SFS47253.1"/>
    <property type="molecule type" value="Genomic_DNA"/>
</dbReference>
<dbReference type="STRING" id="394264.SAMN04488040_0489"/>
<gene>
    <name evidence="3" type="ORF">SAMN04488040_0489</name>
</gene>
<dbReference type="SUPFAM" id="SSF101801">
    <property type="entry name" value="Surface presentation of antigens (SPOA)"/>
    <property type="match status" value="1"/>
</dbReference>